<dbReference type="EMBL" id="JAGFNK010000426">
    <property type="protein sequence ID" value="KAI9450555.1"/>
    <property type="molecule type" value="Genomic_DNA"/>
</dbReference>
<dbReference type="Proteomes" id="UP001207468">
    <property type="component" value="Unassembled WGS sequence"/>
</dbReference>
<proteinExistence type="predicted"/>
<name>A0ACC0TW78_9AGAM</name>
<keyword evidence="2" id="KW-1185">Reference proteome</keyword>
<protein>
    <submittedName>
        <fullName evidence="1">NADPH oxidase B</fullName>
    </submittedName>
</protein>
<evidence type="ECO:0000313" key="2">
    <source>
        <dbReference type="Proteomes" id="UP001207468"/>
    </source>
</evidence>
<evidence type="ECO:0000313" key="1">
    <source>
        <dbReference type="EMBL" id="KAI9450555.1"/>
    </source>
</evidence>
<sequence length="502" mass="57282">MINEGGKHLFFACLGVLHLLVAIFGILNYGLKDNLNGARATFGVTFTIARAAALVLHIDVIFILLPVCRNFISLLRRTPLNQIIPFDKNITLHKATAWSIVGGTVVHVLAHMMRRPVAQSLFAFLNANFATGPGLTGWIMTVALGIMVFFAVEKRKRANFEHFWYSHHLFIVFFICWQLHGMFCMIKPDRPPYCSWNTIGVFWRYWLVGGLIWIWERVLREIRSRHRTYISKVIQHPSNVMEIQIKKDNTVTRAGQYIFLSCPEISYFQWHPFTLTSAPEEDYISVHIRVVGDFTRDLAKVLGCDFDKKSGERDEKGEKDGGRVVGTSANPPLSRVLPRVMVDGPFGSASEDYLKYETVLLVGAGIGVTPFASILKSIWYRMNNFNNSKPTRLSKVYFTWVIRDFGSAEWFHSLLHAIEEQDSQNRIEINIYLTAKIKEDDMTNIIVQDKHPETDVGVFFCGPAVLSRQLHQMCNRYSSPGGTRFFFGKDSAGMIISRVRKE</sequence>
<gene>
    <name evidence="1" type="ORF">F5148DRAFT_1301174</name>
</gene>
<accession>A0ACC0TW78</accession>
<comment type="caution">
    <text evidence="1">The sequence shown here is derived from an EMBL/GenBank/DDBJ whole genome shotgun (WGS) entry which is preliminary data.</text>
</comment>
<organism evidence="1 2">
    <name type="scientific">Russula earlei</name>
    <dbReference type="NCBI Taxonomy" id="71964"/>
    <lineage>
        <taxon>Eukaryota</taxon>
        <taxon>Fungi</taxon>
        <taxon>Dikarya</taxon>
        <taxon>Basidiomycota</taxon>
        <taxon>Agaricomycotina</taxon>
        <taxon>Agaricomycetes</taxon>
        <taxon>Russulales</taxon>
        <taxon>Russulaceae</taxon>
        <taxon>Russula</taxon>
    </lineage>
</organism>
<reference evidence="1" key="1">
    <citation type="submission" date="2021-03" db="EMBL/GenBank/DDBJ databases">
        <title>Evolutionary priming and transition to the ectomycorrhizal habit in an iconic lineage of mushroom-forming fungi: is preadaptation a requirement?</title>
        <authorList>
            <consortium name="DOE Joint Genome Institute"/>
            <person name="Looney B.P."/>
            <person name="Miyauchi S."/>
            <person name="Morin E."/>
            <person name="Drula E."/>
            <person name="Courty P.E."/>
            <person name="Chicoki N."/>
            <person name="Fauchery L."/>
            <person name="Kohler A."/>
            <person name="Kuo A."/>
            <person name="LaButti K."/>
            <person name="Pangilinan J."/>
            <person name="Lipzen A."/>
            <person name="Riley R."/>
            <person name="Andreopoulos W."/>
            <person name="He G."/>
            <person name="Johnson J."/>
            <person name="Barry K.W."/>
            <person name="Grigoriev I.V."/>
            <person name="Nagy L."/>
            <person name="Hibbett D."/>
            <person name="Henrissat B."/>
            <person name="Matheny P.B."/>
            <person name="Labbe J."/>
            <person name="Martin A.F."/>
        </authorList>
    </citation>
    <scope>NUCLEOTIDE SEQUENCE</scope>
    <source>
        <strain evidence="1">BPL698</strain>
    </source>
</reference>